<keyword evidence="4" id="KW-0479">Metal-binding</keyword>
<comment type="catalytic activity">
    <reaction evidence="9">
        <text>Hydrolysis of dipeptides, preferentially hydrophobic dipeptides including prolyl amino acids.</text>
        <dbReference type="EC" id="3.4.13.18"/>
    </reaction>
</comment>
<organism evidence="19 20">
    <name type="scientific">Selenobaculum gibii</name>
    <dbReference type="NCBI Taxonomy" id="3054208"/>
    <lineage>
        <taxon>Bacteria</taxon>
        <taxon>Bacillati</taxon>
        <taxon>Bacillota</taxon>
        <taxon>Negativicutes</taxon>
        <taxon>Selenomonadales</taxon>
        <taxon>Selenomonadaceae</taxon>
        <taxon>Selenobaculum</taxon>
    </lineage>
</organism>
<evidence type="ECO:0000256" key="16">
    <source>
        <dbReference type="ARBA" id="ARBA00077688"/>
    </source>
</evidence>
<evidence type="ECO:0000313" key="20">
    <source>
        <dbReference type="Proteomes" id="UP001243623"/>
    </source>
</evidence>
<protein>
    <recommendedName>
        <fullName evidence="13">Cytosol non-specific dipeptidase</fullName>
        <ecNumber evidence="10">3.4.13.18</ecNumber>
    </recommendedName>
    <alternativeName>
        <fullName evidence="16">Aminoacyl-histidine dipeptidase</fullName>
    </alternativeName>
    <alternativeName>
        <fullName evidence="15">Beta-alanyl-histidine dipeptidase</fullName>
    </alternativeName>
    <alternativeName>
        <fullName evidence="14">Carnosinase</fullName>
    </alternativeName>
    <alternativeName>
        <fullName evidence="11">Peptidase D</fullName>
    </alternativeName>
    <alternativeName>
        <fullName evidence="17">Xaa-His dipeptidase</fullName>
    </alternativeName>
</protein>
<evidence type="ECO:0000256" key="17">
    <source>
        <dbReference type="ARBA" id="ARBA00078074"/>
    </source>
</evidence>
<evidence type="ECO:0000256" key="11">
    <source>
        <dbReference type="ARBA" id="ARBA00044252"/>
    </source>
</evidence>
<dbReference type="Pfam" id="PF07687">
    <property type="entry name" value="M20_dimer"/>
    <property type="match status" value="1"/>
</dbReference>
<evidence type="ECO:0000256" key="10">
    <source>
        <dbReference type="ARBA" id="ARBA00038976"/>
    </source>
</evidence>
<evidence type="ECO:0000256" key="7">
    <source>
        <dbReference type="ARBA" id="ARBA00023049"/>
    </source>
</evidence>
<evidence type="ECO:0000256" key="5">
    <source>
        <dbReference type="ARBA" id="ARBA00022801"/>
    </source>
</evidence>
<dbReference type="GO" id="GO:0046872">
    <property type="term" value="F:metal ion binding"/>
    <property type="evidence" value="ECO:0007669"/>
    <property type="project" value="UniProtKB-KW"/>
</dbReference>
<dbReference type="GO" id="GO:0006508">
    <property type="term" value="P:proteolysis"/>
    <property type="evidence" value="ECO:0007669"/>
    <property type="project" value="UniProtKB-KW"/>
</dbReference>
<evidence type="ECO:0000259" key="18">
    <source>
        <dbReference type="Pfam" id="PF07687"/>
    </source>
</evidence>
<dbReference type="SUPFAM" id="SSF55031">
    <property type="entry name" value="Bacterial exopeptidase dimerisation domain"/>
    <property type="match status" value="1"/>
</dbReference>
<keyword evidence="19" id="KW-0224">Dipeptidase</keyword>
<keyword evidence="7" id="KW-0482">Metalloprotease</keyword>
<dbReference type="NCBIfam" id="TIGR01893">
    <property type="entry name" value="aa-his-dipept"/>
    <property type="match status" value="1"/>
</dbReference>
<evidence type="ECO:0000256" key="3">
    <source>
        <dbReference type="ARBA" id="ARBA00022670"/>
    </source>
</evidence>
<gene>
    <name evidence="19" type="primary">pepD</name>
    <name evidence="19" type="ORF">P3F81_04930</name>
</gene>
<evidence type="ECO:0000313" key="19">
    <source>
        <dbReference type="EMBL" id="WIW71649.1"/>
    </source>
</evidence>
<dbReference type="PANTHER" id="PTHR43501:SF1">
    <property type="entry name" value="CYTOSOL NON-SPECIFIC DIPEPTIDASE"/>
    <property type="match status" value="1"/>
</dbReference>
<evidence type="ECO:0000256" key="8">
    <source>
        <dbReference type="ARBA" id="ARBA00023285"/>
    </source>
</evidence>
<dbReference type="GO" id="GO:0070573">
    <property type="term" value="F:metallodipeptidase activity"/>
    <property type="evidence" value="ECO:0007669"/>
    <property type="project" value="TreeGrafter"/>
</dbReference>
<accession>A0A9Y2AIV2</accession>
<evidence type="ECO:0000256" key="12">
    <source>
        <dbReference type="ARBA" id="ARBA00061423"/>
    </source>
</evidence>
<name>A0A9Y2AIV2_9FIRM</name>
<dbReference type="EMBL" id="CP120678">
    <property type="protein sequence ID" value="WIW71649.1"/>
    <property type="molecule type" value="Genomic_DNA"/>
</dbReference>
<sequence length="490" mass="54460">MSYVDTLNDKDRKILNGVLKQFEKLAAIPRKSGHEKAVSDYLYHWAQQQELKVIQDDTNNIIIDKPATPGYEDLPRVILQGHMDMVCVAEPGKDYNPLQDAIELINDGNVLKAKGTSLGADDGIGVAAALYILASDTIQHGELRVIITTDEEAGMSGASNLESTYLDGAYLINCDSEDWDKVTMSSAGSVNIDVTGDIQWKKAIYQNALKFTLTGMLGGHSGVMIHDNRANAIKIMGYFLYQLKKAEVAFEIADLSGGTARNAIPSTCETILVLDEEYFGRAREVIVNVKQYVLEHFSKEIGFEIQVEKVDMPTKVIEEKIADKIINFICMAQDGVHTMSSAVDGLVESSSNMGLVEINNDQIKFNIFPRTSVDKYFNYFQEVFGKIASLCDFHMNFSGKSPGWPVNENSKLIPLTVKIFEEQNKIPMKKESIHAGLEAGWFSAKNPDLDIISIGPNVKDIHSPQEHLELCTLVPHVKLIIEILKRVKEL</sequence>
<evidence type="ECO:0000256" key="2">
    <source>
        <dbReference type="ARBA" id="ARBA00001947"/>
    </source>
</evidence>
<dbReference type="InterPro" id="IPR036264">
    <property type="entry name" value="Bact_exopeptidase_dim_dom"/>
</dbReference>
<evidence type="ECO:0000256" key="15">
    <source>
        <dbReference type="ARBA" id="ARBA00076004"/>
    </source>
</evidence>
<reference evidence="19" key="1">
    <citation type="submission" date="2023-03" db="EMBL/GenBank/DDBJ databases">
        <title>Selenobaculum gbiensis gen. nov. sp. nov., a new bacterium isolated from the gut microbiota of IBD patient.</title>
        <authorList>
            <person name="Yeo S."/>
            <person name="Park H."/>
            <person name="Huh C.S."/>
        </authorList>
    </citation>
    <scope>NUCLEOTIDE SEQUENCE</scope>
    <source>
        <strain evidence="19">ICN-92133</strain>
    </source>
</reference>
<evidence type="ECO:0000256" key="14">
    <source>
        <dbReference type="ARBA" id="ARBA00075285"/>
    </source>
</evidence>
<dbReference type="Pfam" id="PF01546">
    <property type="entry name" value="Peptidase_M20"/>
    <property type="match status" value="1"/>
</dbReference>
<dbReference type="FunFam" id="3.40.630.10:FF:000018">
    <property type="entry name" value="Aminoacyl-histidine dipeptidase PepD"/>
    <property type="match status" value="1"/>
</dbReference>
<comment type="cofactor">
    <cofactor evidence="1">
        <name>Co(2+)</name>
        <dbReference type="ChEBI" id="CHEBI:48828"/>
    </cofactor>
</comment>
<dbReference type="PANTHER" id="PTHR43501">
    <property type="entry name" value="CYTOSOL NON-SPECIFIC DIPEPTIDASE"/>
    <property type="match status" value="1"/>
</dbReference>
<dbReference type="PRINTS" id="PR00934">
    <property type="entry name" value="XHISDIPTASE"/>
</dbReference>
<dbReference type="Gene3D" id="3.40.630.10">
    <property type="entry name" value="Zn peptidases"/>
    <property type="match status" value="2"/>
</dbReference>
<comment type="cofactor">
    <cofactor evidence="2">
        <name>Zn(2+)</name>
        <dbReference type="ChEBI" id="CHEBI:29105"/>
    </cofactor>
</comment>
<keyword evidence="8" id="KW-0170">Cobalt</keyword>
<dbReference type="GO" id="GO:0005829">
    <property type="term" value="C:cytosol"/>
    <property type="evidence" value="ECO:0007669"/>
    <property type="project" value="TreeGrafter"/>
</dbReference>
<feature type="domain" description="Peptidase M20 dimerisation" evidence="18">
    <location>
        <begin position="214"/>
        <end position="295"/>
    </location>
</feature>
<evidence type="ECO:0000256" key="1">
    <source>
        <dbReference type="ARBA" id="ARBA00001941"/>
    </source>
</evidence>
<keyword evidence="5 19" id="KW-0378">Hydrolase</keyword>
<dbReference type="EC" id="3.4.13.18" evidence="10"/>
<dbReference type="SUPFAM" id="SSF53187">
    <property type="entry name" value="Zn-dependent exopeptidases"/>
    <property type="match status" value="1"/>
</dbReference>
<dbReference type="KEGG" id="sgbi:P3F81_04930"/>
<dbReference type="InterPro" id="IPR011650">
    <property type="entry name" value="Peptidase_M20_dimer"/>
</dbReference>
<evidence type="ECO:0000256" key="13">
    <source>
        <dbReference type="ARBA" id="ARBA00071271"/>
    </source>
</evidence>
<dbReference type="InterPro" id="IPR001160">
    <property type="entry name" value="Peptidase_M20C"/>
</dbReference>
<keyword evidence="6" id="KW-0862">Zinc</keyword>
<evidence type="ECO:0000256" key="9">
    <source>
        <dbReference type="ARBA" id="ARBA00036421"/>
    </source>
</evidence>
<proteinExistence type="inferred from homology"/>
<evidence type="ECO:0000256" key="4">
    <source>
        <dbReference type="ARBA" id="ARBA00022723"/>
    </source>
</evidence>
<dbReference type="InterPro" id="IPR002933">
    <property type="entry name" value="Peptidase_M20"/>
</dbReference>
<dbReference type="FunFam" id="3.40.630.10:FF:000015">
    <property type="entry name" value="Aminoacyl-histidine dipeptidase PepD"/>
    <property type="match status" value="1"/>
</dbReference>
<dbReference type="AlphaFoldDB" id="A0A9Y2AIV2"/>
<dbReference type="PIRSF" id="PIRSF016599">
    <property type="entry name" value="Xaa-His_dipept"/>
    <property type="match status" value="1"/>
</dbReference>
<evidence type="ECO:0000256" key="6">
    <source>
        <dbReference type="ARBA" id="ARBA00022833"/>
    </source>
</evidence>
<comment type="similarity">
    <text evidence="12">Belongs to the peptidase M20C family.</text>
</comment>
<keyword evidence="20" id="KW-1185">Reference proteome</keyword>
<dbReference type="RefSeq" id="WP_147668158.1">
    <property type="nucleotide sequence ID" value="NZ_CP120678.1"/>
</dbReference>
<keyword evidence="3" id="KW-0645">Protease</keyword>
<dbReference type="Proteomes" id="UP001243623">
    <property type="component" value="Chromosome"/>
</dbReference>